<dbReference type="Proteomes" id="UP000287188">
    <property type="component" value="Unassembled WGS sequence"/>
</dbReference>
<name>A0A402AD18_9CHLR</name>
<organism evidence="1 2">
    <name type="scientific">Dictyobacter kobayashii</name>
    <dbReference type="NCBI Taxonomy" id="2014872"/>
    <lineage>
        <taxon>Bacteria</taxon>
        <taxon>Bacillati</taxon>
        <taxon>Chloroflexota</taxon>
        <taxon>Ktedonobacteria</taxon>
        <taxon>Ktedonobacterales</taxon>
        <taxon>Dictyobacteraceae</taxon>
        <taxon>Dictyobacter</taxon>
    </lineage>
</organism>
<dbReference type="AlphaFoldDB" id="A0A402AD18"/>
<gene>
    <name evidence="1" type="ORF">KDK_08020</name>
</gene>
<dbReference type="RefSeq" id="WP_126548776.1">
    <property type="nucleotide sequence ID" value="NZ_BIFS01000001.1"/>
</dbReference>
<sequence>MLRFDVALWRRWSSLFPDQVGYLEADNAYSAIVQLMHTYGYTQVEHAAARALDGSLVYRVYHLRGIERGPIWFYGRTLKDSTIQHVPDQG</sequence>
<evidence type="ECO:0000313" key="1">
    <source>
        <dbReference type="EMBL" id="GCE17002.1"/>
    </source>
</evidence>
<accession>A0A402AD18</accession>
<reference evidence="2" key="1">
    <citation type="submission" date="2018-12" db="EMBL/GenBank/DDBJ databases">
        <title>Tengunoibacter tsumagoiensis gen. nov., sp. nov., Dictyobacter kobayashii sp. nov., D. alpinus sp. nov., and D. joshuensis sp. nov. and description of Dictyobacteraceae fam. nov. within the order Ktedonobacterales isolated from Tengu-no-mugimeshi.</title>
        <authorList>
            <person name="Wang C.M."/>
            <person name="Zheng Y."/>
            <person name="Sakai Y."/>
            <person name="Toyoda A."/>
            <person name="Minakuchi Y."/>
            <person name="Abe K."/>
            <person name="Yokota A."/>
            <person name="Yabe S."/>
        </authorList>
    </citation>
    <scope>NUCLEOTIDE SEQUENCE [LARGE SCALE GENOMIC DNA]</scope>
    <source>
        <strain evidence="2">Uno11</strain>
    </source>
</reference>
<proteinExistence type="predicted"/>
<dbReference type="OrthoDB" id="163943at2"/>
<comment type="caution">
    <text evidence="1">The sequence shown here is derived from an EMBL/GenBank/DDBJ whole genome shotgun (WGS) entry which is preliminary data.</text>
</comment>
<keyword evidence="2" id="KW-1185">Reference proteome</keyword>
<dbReference type="EMBL" id="BIFS01000001">
    <property type="protein sequence ID" value="GCE17002.1"/>
    <property type="molecule type" value="Genomic_DNA"/>
</dbReference>
<protein>
    <submittedName>
        <fullName evidence="1">Uncharacterized protein</fullName>
    </submittedName>
</protein>
<evidence type="ECO:0000313" key="2">
    <source>
        <dbReference type="Proteomes" id="UP000287188"/>
    </source>
</evidence>